<dbReference type="Proteomes" id="UP001589733">
    <property type="component" value="Unassembled WGS sequence"/>
</dbReference>
<evidence type="ECO:0000259" key="1">
    <source>
        <dbReference type="Pfam" id="PF01370"/>
    </source>
</evidence>
<dbReference type="InterPro" id="IPR036291">
    <property type="entry name" value="NAD(P)-bd_dom_sf"/>
</dbReference>
<gene>
    <name evidence="2" type="ORF">ACFFLM_14660</name>
</gene>
<dbReference type="SUPFAM" id="SSF51735">
    <property type="entry name" value="NAD(P)-binding Rossmann-fold domains"/>
    <property type="match status" value="1"/>
</dbReference>
<dbReference type="Pfam" id="PF01370">
    <property type="entry name" value="Epimerase"/>
    <property type="match status" value="1"/>
</dbReference>
<feature type="domain" description="NAD-dependent epimerase/dehydratase" evidence="1">
    <location>
        <begin position="21"/>
        <end position="237"/>
    </location>
</feature>
<dbReference type="PANTHER" id="PTHR43238">
    <property type="entry name" value="GDP-L-FUCOSE SYNTHASE"/>
    <property type="match status" value="1"/>
</dbReference>
<dbReference type="Gene3D" id="3.90.25.10">
    <property type="entry name" value="UDP-galactose 4-epimerase, domain 1"/>
    <property type="match status" value="1"/>
</dbReference>
<evidence type="ECO:0000313" key="3">
    <source>
        <dbReference type="Proteomes" id="UP001589733"/>
    </source>
</evidence>
<dbReference type="InterPro" id="IPR001509">
    <property type="entry name" value="Epimerase_deHydtase"/>
</dbReference>
<comment type="caution">
    <text evidence="2">The sequence shown here is derived from an EMBL/GenBank/DDBJ whole genome shotgun (WGS) entry which is preliminary data.</text>
</comment>
<protein>
    <submittedName>
        <fullName evidence="2">NAD-dependent epimerase/dehydratase family protein</fullName>
    </submittedName>
</protein>
<dbReference type="RefSeq" id="WP_380011589.1">
    <property type="nucleotide sequence ID" value="NZ_JBHLYR010000045.1"/>
</dbReference>
<name>A0ABV6B0F3_9DEIO</name>
<sequence length="310" mass="34621">MNLPDNSKIFLAYPAGAFREALVSRLLSQGHDNLVVADALDLREKGAVLDFFERELPDYVFFMSAQARSLDADSFQPPQWLRDNLLSVTNMVDAAYLYDVGKLLCLDCSATLLEDPALPLQRQMWSPARLEEARYACAVTRRATTELCDSYRRQYNCNFVSAVSSSVYGPGVRSEPGCALMPTLLQEMQRATESNLPVFQLLGHPYDRYSLLHLDDLTAATLFMMDQVARPGQISVGLTQSCTLSELVNLAASVTGYRGTFEFGVRLPVSAAVTPELPLERLGWHTNVSLLEGVYSTARWHIEHQYPAHF</sequence>
<organism evidence="2 3">
    <name type="scientific">Deinococcus oregonensis</name>
    <dbReference type="NCBI Taxonomy" id="1805970"/>
    <lineage>
        <taxon>Bacteria</taxon>
        <taxon>Thermotogati</taxon>
        <taxon>Deinococcota</taxon>
        <taxon>Deinococci</taxon>
        <taxon>Deinococcales</taxon>
        <taxon>Deinococcaceae</taxon>
        <taxon>Deinococcus</taxon>
    </lineage>
</organism>
<dbReference type="Gene3D" id="3.40.50.720">
    <property type="entry name" value="NAD(P)-binding Rossmann-like Domain"/>
    <property type="match status" value="1"/>
</dbReference>
<accession>A0ABV6B0F3</accession>
<dbReference type="PANTHER" id="PTHR43238:SF1">
    <property type="entry name" value="GDP-L-FUCOSE SYNTHASE"/>
    <property type="match status" value="1"/>
</dbReference>
<reference evidence="2 3" key="1">
    <citation type="submission" date="2024-09" db="EMBL/GenBank/DDBJ databases">
        <authorList>
            <person name="Sun Q."/>
            <person name="Mori K."/>
        </authorList>
    </citation>
    <scope>NUCLEOTIDE SEQUENCE [LARGE SCALE GENOMIC DNA]</scope>
    <source>
        <strain evidence="2 3">JCM 13503</strain>
    </source>
</reference>
<dbReference type="EMBL" id="JBHLYR010000045">
    <property type="protein sequence ID" value="MFB9993211.1"/>
    <property type="molecule type" value="Genomic_DNA"/>
</dbReference>
<keyword evidence="3" id="KW-1185">Reference proteome</keyword>
<proteinExistence type="predicted"/>
<evidence type="ECO:0000313" key="2">
    <source>
        <dbReference type="EMBL" id="MFB9993211.1"/>
    </source>
</evidence>